<proteinExistence type="inferred from homology"/>
<dbReference type="GO" id="GO:0051500">
    <property type="term" value="F:D-tyrosyl-tRNA(Tyr) deacylase activity"/>
    <property type="evidence" value="ECO:0007669"/>
    <property type="project" value="TreeGrafter"/>
</dbReference>
<reference evidence="2" key="1">
    <citation type="submission" date="2018-05" db="EMBL/GenBank/DDBJ databases">
        <authorList>
            <person name="Lanie J.A."/>
            <person name="Ng W.-L."/>
            <person name="Kazmierczak K.M."/>
            <person name="Andrzejewski T.M."/>
            <person name="Davidsen T.M."/>
            <person name="Wayne K.J."/>
            <person name="Tettelin H."/>
            <person name="Glass J.I."/>
            <person name="Rusch D."/>
            <person name="Podicherti R."/>
            <person name="Tsui H.-C.T."/>
            <person name="Winkler M.E."/>
        </authorList>
    </citation>
    <scope>NUCLEOTIDE SEQUENCE</scope>
</reference>
<dbReference type="Gene3D" id="3.50.80.10">
    <property type="entry name" value="D-tyrosyl-tRNA(Tyr) deacylase"/>
    <property type="match status" value="1"/>
</dbReference>
<dbReference type="EMBL" id="UINC01206584">
    <property type="protein sequence ID" value="SVE28273.1"/>
    <property type="molecule type" value="Genomic_DNA"/>
</dbReference>
<dbReference type="GO" id="GO:0005737">
    <property type="term" value="C:cytoplasm"/>
    <property type="evidence" value="ECO:0007669"/>
    <property type="project" value="InterPro"/>
</dbReference>
<dbReference type="Pfam" id="PF02580">
    <property type="entry name" value="Tyr_Deacylase"/>
    <property type="match status" value="1"/>
</dbReference>
<dbReference type="InterPro" id="IPR003732">
    <property type="entry name" value="Daa-tRNA_deacyls_DTD"/>
</dbReference>
<sequence length="119" mass="12996">MRALIQRVTSASVYVDDSSVGEIGIGLLVLIGIKNGDKETDVEYVVDKTTNLRIFPDNEGKFDKSVADVGGSVLLVSQFTLYSNTRKGRRPSFTEAMPPEEAKDMFDAVTKVFEDTGVS</sequence>
<accession>A0A383C888</accession>
<feature type="non-terminal residue" evidence="2">
    <location>
        <position position="119"/>
    </location>
</feature>
<evidence type="ECO:0000256" key="1">
    <source>
        <dbReference type="ARBA" id="ARBA00009673"/>
    </source>
</evidence>
<organism evidence="2">
    <name type="scientific">marine metagenome</name>
    <dbReference type="NCBI Taxonomy" id="408172"/>
    <lineage>
        <taxon>unclassified sequences</taxon>
        <taxon>metagenomes</taxon>
        <taxon>ecological metagenomes</taxon>
    </lineage>
</organism>
<gene>
    <name evidence="2" type="ORF">METZ01_LOCUS481127</name>
</gene>
<dbReference type="PANTHER" id="PTHR10472">
    <property type="entry name" value="D-TYROSYL-TRNA TYR DEACYLASE"/>
    <property type="match status" value="1"/>
</dbReference>
<protein>
    <recommendedName>
        <fullName evidence="3">D-aminoacyl-tRNA deacylase</fullName>
    </recommendedName>
</protein>
<name>A0A383C888_9ZZZZ</name>
<dbReference type="NCBIfam" id="TIGR00256">
    <property type="entry name" value="D-aminoacyl-tRNA deacylase"/>
    <property type="match status" value="1"/>
</dbReference>
<dbReference type="InterPro" id="IPR023509">
    <property type="entry name" value="DTD-like_sf"/>
</dbReference>
<dbReference type="SUPFAM" id="SSF69500">
    <property type="entry name" value="DTD-like"/>
    <property type="match status" value="1"/>
</dbReference>
<evidence type="ECO:0000313" key="2">
    <source>
        <dbReference type="EMBL" id="SVE28273.1"/>
    </source>
</evidence>
<dbReference type="PANTHER" id="PTHR10472:SF5">
    <property type="entry name" value="D-AMINOACYL-TRNA DEACYLASE 1"/>
    <property type="match status" value="1"/>
</dbReference>
<comment type="similarity">
    <text evidence="1">Belongs to the DTD family.</text>
</comment>
<dbReference type="AlphaFoldDB" id="A0A383C888"/>
<evidence type="ECO:0008006" key="3">
    <source>
        <dbReference type="Google" id="ProtNLM"/>
    </source>
</evidence>
<dbReference type="FunFam" id="3.50.80.10:FF:000001">
    <property type="entry name" value="D-aminoacyl-tRNA deacylase"/>
    <property type="match status" value="1"/>
</dbReference>